<dbReference type="Gene3D" id="3.40.50.1000">
    <property type="entry name" value="HAD superfamily/HAD-like"/>
    <property type="match status" value="1"/>
</dbReference>
<dbReference type="InterPro" id="IPR041492">
    <property type="entry name" value="HAD_2"/>
</dbReference>
<dbReference type="CDD" id="cd16416">
    <property type="entry name" value="HAD_BsYqeG-like"/>
    <property type="match status" value="1"/>
</dbReference>
<proteinExistence type="predicted"/>
<dbReference type="Proteomes" id="UP001314241">
    <property type="component" value="Unassembled WGS sequence"/>
</dbReference>
<dbReference type="SUPFAM" id="SSF56784">
    <property type="entry name" value="HAD-like"/>
    <property type="match status" value="1"/>
</dbReference>
<protein>
    <submittedName>
        <fullName evidence="1">HAD superfamily (YqeG)</fullName>
    </submittedName>
</protein>
<dbReference type="InterPro" id="IPR023214">
    <property type="entry name" value="HAD_sf"/>
</dbReference>
<dbReference type="Pfam" id="PF13419">
    <property type="entry name" value="HAD_2"/>
    <property type="match status" value="1"/>
</dbReference>
<dbReference type="InterPro" id="IPR036412">
    <property type="entry name" value="HAD-like_sf"/>
</dbReference>
<comment type="caution">
    <text evidence="1">The sequence shown here is derived from an EMBL/GenBank/DDBJ whole genome shotgun (WGS) entry which is preliminary data.</text>
</comment>
<dbReference type="RefSeq" id="WP_349642185.1">
    <property type="nucleotide sequence ID" value="NZ_CAWVOH010000002.1"/>
</dbReference>
<gene>
    <name evidence="1" type="ORF">R54876_GBNLAHCA_01216</name>
</gene>
<name>A0ABP0ET94_9LACO</name>
<reference evidence="1 2" key="1">
    <citation type="submission" date="2024-01" db="EMBL/GenBank/DDBJ databases">
        <authorList>
            <person name="Botero Cardona J."/>
        </authorList>
    </citation>
    <scope>NUCLEOTIDE SEQUENCE [LARGE SCALE GENOMIC DNA]</scope>
    <source>
        <strain evidence="1 2">LMG 33000</strain>
    </source>
</reference>
<organism evidence="1 2">
    <name type="scientific">Eupransor demetentiae</name>
    <dbReference type="NCBI Taxonomy" id="3109584"/>
    <lineage>
        <taxon>Bacteria</taxon>
        <taxon>Bacillati</taxon>
        <taxon>Bacillota</taxon>
        <taxon>Bacilli</taxon>
        <taxon>Lactobacillales</taxon>
        <taxon>Lactobacillaceae</taxon>
        <taxon>Eupransor</taxon>
    </lineage>
</organism>
<sequence>MPLKFLTPTYMVESIFDLSVEELKSHGITTVLTDLDNTLLAWNNPEGTAEMHQWLQDLRAGGIELVVVSNNTNKRVAKALESLHIDFVAWSLKPLPRGILHVLHKQHLKREEVIMVGDQMLTDVWAAHLAGVRSVLVKRLIESDMWQTWLNRSIENQAKKIIFKANPNMKWETHLIDQRSFK</sequence>
<dbReference type="NCBIfam" id="TIGR01662">
    <property type="entry name" value="HAD-SF-IIIA"/>
    <property type="match status" value="1"/>
</dbReference>
<evidence type="ECO:0000313" key="1">
    <source>
        <dbReference type="EMBL" id="CAK8054642.1"/>
    </source>
</evidence>
<accession>A0ABP0ET94</accession>
<dbReference type="InterPro" id="IPR010021">
    <property type="entry name" value="PGPP1/Gep4"/>
</dbReference>
<dbReference type="EMBL" id="CAWVOH010000002">
    <property type="protein sequence ID" value="CAK8054642.1"/>
    <property type="molecule type" value="Genomic_DNA"/>
</dbReference>
<dbReference type="InterPro" id="IPR006549">
    <property type="entry name" value="HAD-SF_hydro_IIIA"/>
</dbReference>
<dbReference type="NCBIfam" id="TIGR01668">
    <property type="entry name" value="YqeG_hyp_ppase"/>
    <property type="match status" value="1"/>
</dbReference>
<keyword evidence="2" id="KW-1185">Reference proteome</keyword>
<evidence type="ECO:0000313" key="2">
    <source>
        <dbReference type="Proteomes" id="UP001314241"/>
    </source>
</evidence>